<evidence type="ECO:0000313" key="11">
    <source>
        <dbReference type="EMBL" id="AKH20799.1"/>
    </source>
</evidence>
<dbReference type="Gene3D" id="3.30.465.10">
    <property type="match status" value="1"/>
</dbReference>
<dbReference type="KEGG" id="seds:AAY24_11075"/>
<dbReference type="PANTHER" id="PTHR22777">
    <property type="entry name" value="HEMOLYSIN-RELATED"/>
    <property type="match status" value="1"/>
</dbReference>
<dbReference type="SUPFAM" id="SSF56176">
    <property type="entry name" value="FAD-binding/transporter-associated domain-like"/>
    <property type="match status" value="1"/>
</dbReference>
<dbReference type="Pfam" id="PF21917">
    <property type="entry name" value="NMB0537_N"/>
    <property type="match status" value="1"/>
</dbReference>
<dbReference type="SMART" id="SM00116">
    <property type="entry name" value="CBS"/>
    <property type="match status" value="2"/>
</dbReference>
<dbReference type="Gene3D" id="3.10.580.10">
    <property type="entry name" value="CBS-domain"/>
    <property type="match status" value="1"/>
</dbReference>
<sequence length="286" mass="32308">MSSDGTTSGSLSRSWLKKLLRTFGNEPENRDQLIQLLRDAKSRALLDTDALSMMEGVLQVSELRVRDIMIPRAHMVVIERDAPLEEILPIVIESAHSRFPVIGDDKGEVEGILLAKDLLTYFGEQKRRFDIRDVLRAAVFVPASKRLNVLLNEFRASRSHMAIVVDEYGAADGLVTIEDVLEQIVGEIEDEHDFDEGTTILKRSDTEYTAKAVTSIDEFNDYFDSSFPDEEFDTIAGLVTQSLGHLPKRGEVAEIDRFRFEVLRADSRRIHLLNIRLLSPQPDSAH</sequence>
<dbReference type="InterPro" id="IPR046342">
    <property type="entry name" value="CBS_dom_sf"/>
</dbReference>
<dbReference type="PATRIC" id="fig|1543721.4.peg.2295"/>
<dbReference type="RefSeq" id="WP_046859729.1">
    <property type="nucleotide sequence ID" value="NZ_CP011412.1"/>
</dbReference>
<dbReference type="InterPro" id="IPR044751">
    <property type="entry name" value="Ion_transp-like_CBS"/>
</dbReference>
<dbReference type="AlphaFoldDB" id="A0A0F7JZN2"/>
<dbReference type="Pfam" id="PF03471">
    <property type="entry name" value="CorC_HlyC"/>
    <property type="match status" value="1"/>
</dbReference>
<evidence type="ECO:0000256" key="2">
    <source>
        <dbReference type="ARBA" id="ARBA00022448"/>
    </source>
</evidence>
<dbReference type="InterPro" id="IPR000644">
    <property type="entry name" value="CBS_dom"/>
</dbReference>
<evidence type="ECO:0000259" key="10">
    <source>
        <dbReference type="PROSITE" id="PS51371"/>
    </source>
</evidence>
<keyword evidence="6" id="KW-0170">Cobalt</keyword>
<evidence type="ECO:0000256" key="8">
    <source>
        <dbReference type="ARBA" id="ARBA00040729"/>
    </source>
</evidence>
<dbReference type="SUPFAM" id="SSF54631">
    <property type="entry name" value="CBS-domain pair"/>
    <property type="match status" value="1"/>
</dbReference>
<dbReference type="Pfam" id="PF00571">
    <property type="entry name" value="CBS"/>
    <property type="match status" value="2"/>
</dbReference>
<reference evidence="11 12" key="1">
    <citation type="journal article" date="2015" name="Genome Announc.">
        <title>Complete Genome Sequence of Sedimenticola thiotaurini Strain SIP-G1, a Polyphosphate- and Polyhydroxyalkanoate-Accumulating Sulfur-Oxidizing Gammaproteobacterium Isolated from Salt Marsh Sediments.</title>
        <authorList>
            <person name="Flood B.E."/>
            <person name="Jones D.S."/>
            <person name="Bailey J.V."/>
        </authorList>
    </citation>
    <scope>NUCLEOTIDE SEQUENCE [LARGE SCALE GENOMIC DNA]</scope>
    <source>
        <strain evidence="11 12">SIP-G1</strain>
    </source>
</reference>
<proteinExistence type="inferred from homology"/>
<keyword evidence="5 9" id="KW-0129">CBS domain</keyword>
<dbReference type="InterPro" id="IPR036318">
    <property type="entry name" value="FAD-bd_PCMH-like_sf"/>
</dbReference>
<keyword evidence="4" id="KW-0460">Magnesium</keyword>
<dbReference type="EMBL" id="CP011412">
    <property type="protein sequence ID" value="AKH20799.1"/>
    <property type="molecule type" value="Genomic_DNA"/>
</dbReference>
<evidence type="ECO:0000256" key="1">
    <source>
        <dbReference type="ARBA" id="ARBA00006337"/>
    </source>
</evidence>
<name>A0A0F7JZN2_9GAMM</name>
<keyword evidence="12" id="KW-1185">Reference proteome</keyword>
<feature type="domain" description="CBS" evidence="10">
    <location>
        <begin position="134"/>
        <end position="191"/>
    </location>
</feature>
<protein>
    <recommendedName>
        <fullName evidence="8">Magnesium and cobalt efflux protein CorC</fullName>
    </recommendedName>
</protein>
<dbReference type="PROSITE" id="PS51371">
    <property type="entry name" value="CBS"/>
    <property type="match status" value="2"/>
</dbReference>
<feature type="domain" description="CBS" evidence="10">
    <location>
        <begin position="69"/>
        <end position="131"/>
    </location>
</feature>
<organism evidence="11 12">
    <name type="scientific">Sedimenticola thiotaurini</name>
    <dbReference type="NCBI Taxonomy" id="1543721"/>
    <lineage>
        <taxon>Bacteria</taxon>
        <taxon>Pseudomonadati</taxon>
        <taxon>Pseudomonadota</taxon>
        <taxon>Gammaproteobacteria</taxon>
        <taxon>Chromatiales</taxon>
        <taxon>Sedimenticolaceae</taxon>
        <taxon>Sedimenticola</taxon>
    </lineage>
</organism>
<evidence type="ECO:0000256" key="6">
    <source>
        <dbReference type="ARBA" id="ARBA00023285"/>
    </source>
</evidence>
<keyword evidence="3" id="KW-0677">Repeat</keyword>
<dbReference type="FunFam" id="3.10.580.10:FF:000002">
    <property type="entry name" value="Magnesium/cobalt efflux protein CorC"/>
    <property type="match status" value="1"/>
</dbReference>
<evidence type="ECO:0000256" key="3">
    <source>
        <dbReference type="ARBA" id="ARBA00022737"/>
    </source>
</evidence>
<accession>A0A0F7JZN2</accession>
<gene>
    <name evidence="11" type="ORF">AAY24_11075</name>
</gene>
<dbReference type="GO" id="GO:0005886">
    <property type="term" value="C:plasma membrane"/>
    <property type="evidence" value="ECO:0007669"/>
    <property type="project" value="TreeGrafter"/>
</dbReference>
<dbReference type="PANTHER" id="PTHR22777:SF27">
    <property type="entry name" value="MAGNESIUM AND COBALT EFFLUX PROTEIN CORC"/>
    <property type="match status" value="1"/>
</dbReference>
<dbReference type="InterPro" id="IPR016169">
    <property type="entry name" value="FAD-bd_PCMH_sub2"/>
</dbReference>
<dbReference type="Proteomes" id="UP000034410">
    <property type="component" value="Chromosome"/>
</dbReference>
<evidence type="ECO:0000256" key="9">
    <source>
        <dbReference type="PROSITE-ProRule" id="PRU00703"/>
    </source>
</evidence>
<dbReference type="SMART" id="SM01091">
    <property type="entry name" value="CorC_HlyC"/>
    <property type="match status" value="1"/>
</dbReference>
<evidence type="ECO:0000256" key="5">
    <source>
        <dbReference type="ARBA" id="ARBA00023122"/>
    </source>
</evidence>
<dbReference type="GO" id="GO:0050660">
    <property type="term" value="F:flavin adenine dinucleotide binding"/>
    <property type="evidence" value="ECO:0007669"/>
    <property type="project" value="InterPro"/>
</dbReference>
<dbReference type="InterPro" id="IPR005170">
    <property type="entry name" value="Transptr-assoc_dom"/>
</dbReference>
<keyword evidence="2" id="KW-0813">Transport</keyword>
<evidence type="ECO:0000313" key="12">
    <source>
        <dbReference type="Proteomes" id="UP000034410"/>
    </source>
</evidence>
<dbReference type="CDD" id="cd04590">
    <property type="entry name" value="CBS_pair_CorC_HlyC_assoc"/>
    <property type="match status" value="1"/>
</dbReference>
<evidence type="ECO:0000256" key="7">
    <source>
        <dbReference type="ARBA" id="ARBA00037273"/>
    </source>
</evidence>
<comment type="similarity">
    <text evidence="1">Belongs to the UPF0053 family.</text>
</comment>
<dbReference type="OrthoDB" id="9797674at2"/>
<evidence type="ECO:0000256" key="4">
    <source>
        <dbReference type="ARBA" id="ARBA00022842"/>
    </source>
</evidence>
<dbReference type="InterPro" id="IPR054115">
    <property type="entry name" value="CorC_N"/>
</dbReference>
<comment type="function">
    <text evidence="7">Plays a role in the transport of magnesium and cobalt ions.</text>
</comment>